<dbReference type="InterPro" id="IPR000644">
    <property type="entry name" value="CBS_dom"/>
</dbReference>
<dbReference type="Proteomes" id="UP001209318">
    <property type="component" value="Unassembled WGS sequence"/>
</dbReference>
<evidence type="ECO:0000259" key="1">
    <source>
        <dbReference type="Pfam" id="PF00571"/>
    </source>
</evidence>
<comment type="caution">
    <text evidence="2">The sequence shown here is derived from an EMBL/GenBank/DDBJ whole genome shotgun (WGS) entry which is preliminary data.</text>
</comment>
<feature type="domain" description="CBS" evidence="1">
    <location>
        <begin position="102"/>
        <end position="153"/>
    </location>
</feature>
<organism evidence="2 3">
    <name type="scientific">Perspicuibacillus lycopersici</name>
    <dbReference type="NCBI Taxonomy" id="1325689"/>
    <lineage>
        <taxon>Bacteria</taxon>
        <taxon>Bacillati</taxon>
        <taxon>Bacillota</taxon>
        <taxon>Bacilli</taxon>
        <taxon>Bacillales</taxon>
        <taxon>Bacillaceae</taxon>
        <taxon>Perspicuibacillus</taxon>
    </lineage>
</organism>
<sequence>MKPEINLLSERFEVSFNQIQDSLERLLKVNKSFSELVRFGAGRHKVVKAFYDDLLQFARLRNAIVHDKTEIGYYIAEPHESVVERIEHIAKVLTRPNSILSIASKRVVYYQYEDSIMKVIQGMKEYPYSQYPIYHNKECIGLLKAGTIVKWLADHIDATNLSLKNVKIKEIFAYEKQHPVIFVPKNYSIFDVEDIYESYHAKKEDLKMAVVTENGKRTEMPLGIVTAWDLIEIDYTAD</sequence>
<dbReference type="Pfam" id="PF00571">
    <property type="entry name" value="CBS"/>
    <property type="match status" value="2"/>
</dbReference>
<accession>A0AAE3IUX3</accession>
<protein>
    <submittedName>
        <fullName evidence="2">CBS domain-containing protein</fullName>
    </submittedName>
</protein>
<dbReference type="AlphaFoldDB" id="A0AAE3IUX3"/>
<gene>
    <name evidence="2" type="ORF">OEV98_16285</name>
</gene>
<dbReference type="SUPFAM" id="SSF54631">
    <property type="entry name" value="CBS-domain pair"/>
    <property type="match status" value="1"/>
</dbReference>
<name>A0AAE3IUX3_9BACI</name>
<dbReference type="EMBL" id="JAOUSF010000006">
    <property type="protein sequence ID" value="MCU9615095.1"/>
    <property type="molecule type" value="Genomic_DNA"/>
</dbReference>
<keyword evidence="3" id="KW-1185">Reference proteome</keyword>
<evidence type="ECO:0000313" key="3">
    <source>
        <dbReference type="Proteomes" id="UP001209318"/>
    </source>
</evidence>
<dbReference type="InterPro" id="IPR046342">
    <property type="entry name" value="CBS_dom_sf"/>
</dbReference>
<reference evidence="2" key="1">
    <citation type="submission" date="2022-10" db="EMBL/GenBank/DDBJ databases">
        <title>Description of Fervidibacillus gen. nov. in the family Fervidibacillaceae fam. nov. with two species, Fervidibacillus albus sp. nov., and Fervidibacillus halotolerans sp. nov., isolated from tidal flat sediments.</title>
        <authorList>
            <person name="Kwon K.K."/>
            <person name="Yang S.-H."/>
        </authorList>
    </citation>
    <scope>NUCLEOTIDE SEQUENCE</scope>
    <source>
        <strain evidence="2">JCM 19140</strain>
    </source>
</reference>
<feature type="domain" description="CBS" evidence="1">
    <location>
        <begin position="177"/>
        <end position="232"/>
    </location>
</feature>
<proteinExistence type="predicted"/>
<evidence type="ECO:0000313" key="2">
    <source>
        <dbReference type="EMBL" id="MCU9615095.1"/>
    </source>
</evidence>
<dbReference type="RefSeq" id="WP_263074411.1">
    <property type="nucleotide sequence ID" value="NZ_JAOUSF010000006.1"/>
</dbReference>
<dbReference type="Gene3D" id="3.10.580.10">
    <property type="entry name" value="CBS-domain"/>
    <property type="match status" value="1"/>
</dbReference>